<dbReference type="InterPro" id="IPR021373">
    <property type="entry name" value="DUF2993"/>
</dbReference>
<proteinExistence type="predicted"/>
<comment type="caution">
    <text evidence="1">The sequence shown here is derived from an EMBL/GenBank/DDBJ whole genome shotgun (WGS) entry which is preliminary data.</text>
</comment>
<accession>A0ABT0JTK4</accession>
<gene>
    <name evidence="1" type="ORF">MXD59_02800</name>
</gene>
<reference evidence="1 2" key="1">
    <citation type="submission" date="2022-04" db="EMBL/GenBank/DDBJ databases">
        <title>Genome diversity in the genus Frankia.</title>
        <authorList>
            <person name="Carlos-Shanley C."/>
            <person name="Hahn D."/>
        </authorList>
    </citation>
    <scope>NUCLEOTIDE SEQUENCE [LARGE SCALE GENOMIC DNA]</scope>
    <source>
        <strain evidence="1 2">Ag45/Mut15</strain>
    </source>
</reference>
<sequence length="251" mass="26067">MSANRPGRGARVAAVIVVVLLGLLLAVDRITPRVVAGQIATQAQRSEGLATKPDVSLGGFPFLTQVLHGDYRDVRVDVRGQVEQGLRVDRLHAELVGVRVPLADVLHGDVQRIPVDRLTARVELTYTDLNAYLRSQGSAVTVGPAGTAIQVSGSLPILGTTVDAVGTADIGVAPAEITFSPRELTAPVGTALSPAISQLLTVRVPVAGLPFNLQLTSATVRSDRILFDAAGQNVVLEPGTVGRVTGSAPAS</sequence>
<evidence type="ECO:0000313" key="2">
    <source>
        <dbReference type="Proteomes" id="UP001201873"/>
    </source>
</evidence>
<dbReference type="Pfam" id="PF11209">
    <property type="entry name" value="LmeA"/>
    <property type="match status" value="1"/>
</dbReference>
<dbReference type="Proteomes" id="UP001201873">
    <property type="component" value="Unassembled WGS sequence"/>
</dbReference>
<dbReference type="RefSeq" id="WP_248823322.1">
    <property type="nucleotide sequence ID" value="NZ_JALKFT010000002.1"/>
</dbReference>
<protein>
    <submittedName>
        <fullName evidence="1">DUF2993 domain-containing protein</fullName>
    </submittedName>
</protein>
<dbReference type="EMBL" id="JALKFT010000002">
    <property type="protein sequence ID" value="MCK9874720.1"/>
    <property type="molecule type" value="Genomic_DNA"/>
</dbReference>
<evidence type="ECO:0000313" key="1">
    <source>
        <dbReference type="EMBL" id="MCK9874720.1"/>
    </source>
</evidence>
<keyword evidence="2" id="KW-1185">Reference proteome</keyword>
<organism evidence="1 2">
    <name type="scientific">Frankia umida</name>
    <dbReference type="NCBI Taxonomy" id="573489"/>
    <lineage>
        <taxon>Bacteria</taxon>
        <taxon>Bacillati</taxon>
        <taxon>Actinomycetota</taxon>
        <taxon>Actinomycetes</taxon>
        <taxon>Frankiales</taxon>
        <taxon>Frankiaceae</taxon>
        <taxon>Frankia</taxon>
    </lineage>
</organism>
<name>A0ABT0JTK4_9ACTN</name>